<evidence type="ECO:0000313" key="1">
    <source>
        <dbReference type="EMBL" id="SBW84472.1"/>
    </source>
</evidence>
<protein>
    <submittedName>
        <fullName evidence="1">Uncharacterized protein</fullName>
    </submittedName>
</protein>
<gene>
    <name evidence="1" type="ORF">PVE_R2G0446</name>
</gene>
<name>A0A1D3K887_PSEVE</name>
<sequence>MHLPPPAFSFLSAYRGEHHYRVQLSTGAKHRLSIRFTPEQYDPNVYQQDQSAFDRLVNGQVGLIACSADILTEELVAQFNKQAYLDHESQLAKMFANPKAYGEVERTPFPVYVSGRFDPGNGAWLAVQTFDAIRALAGIPPEHCINPRASLNG</sequence>
<organism evidence="1 2">
    <name type="scientific">Pseudomonas veronii 1YdBTEX2</name>
    <dbReference type="NCBI Taxonomy" id="1295141"/>
    <lineage>
        <taxon>Bacteria</taxon>
        <taxon>Pseudomonadati</taxon>
        <taxon>Pseudomonadota</taxon>
        <taxon>Gammaproteobacteria</taxon>
        <taxon>Pseudomonadales</taxon>
        <taxon>Pseudomonadaceae</taxon>
        <taxon>Pseudomonas</taxon>
    </lineage>
</organism>
<dbReference type="AlphaFoldDB" id="A0A1D3K887"/>
<accession>A0A1D3K887</accession>
<evidence type="ECO:0000313" key="2">
    <source>
        <dbReference type="Proteomes" id="UP000245431"/>
    </source>
</evidence>
<dbReference type="Proteomes" id="UP000245431">
    <property type="component" value="Chromosome PVE_r2"/>
</dbReference>
<proteinExistence type="predicted"/>
<reference evidence="2" key="1">
    <citation type="submission" date="2016-07" db="EMBL/GenBank/DDBJ databases">
        <authorList>
            <person name="Florea S."/>
            <person name="Webb J.S."/>
            <person name="Jaromczyk J."/>
            <person name="Schardl C.L."/>
        </authorList>
    </citation>
    <scope>NUCLEOTIDE SEQUENCE [LARGE SCALE GENOMIC DNA]</scope>
    <source>
        <strain evidence="2">1YdBTEX2</strain>
    </source>
</reference>
<dbReference type="EMBL" id="LT599584">
    <property type="protein sequence ID" value="SBW84472.1"/>
    <property type="molecule type" value="Genomic_DNA"/>
</dbReference>